<protein>
    <submittedName>
        <fullName evidence="3">LTA synthase family protein</fullName>
    </submittedName>
</protein>
<evidence type="ECO:0000313" key="4">
    <source>
        <dbReference type="Proteomes" id="UP000694232"/>
    </source>
</evidence>
<dbReference type="InterPro" id="IPR000917">
    <property type="entry name" value="Sulfatase_N"/>
</dbReference>
<dbReference type="Proteomes" id="UP000694232">
    <property type="component" value="Chromosome 1"/>
</dbReference>
<dbReference type="RefSeq" id="WP_218562503.1">
    <property type="nucleotide sequence ID" value="NZ_CP076643.1"/>
</dbReference>
<feature type="transmembrane region" description="Helical" evidence="1">
    <location>
        <begin position="63"/>
        <end position="81"/>
    </location>
</feature>
<proteinExistence type="predicted"/>
<feature type="transmembrane region" description="Helical" evidence="1">
    <location>
        <begin position="180"/>
        <end position="201"/>
    </location>
</feature>
<reference evidence="3" key="1">
    <citation type="submission" date="2021-06" db="EMBL/GenBank/DDBJ databases">
        <title>Vibrio nov. sp., novel gut bacterium isolated from Yellow Sea oyster.</title>
        <authorList>
            <person name="Muhammad N."/>
            <person name="Nguyen T.H."/>
            <person name="Lee Y.-J."/>
            <person name="Ko J."/>
            <person name="Kim S.-G."/>
        </authorList>
    </citation>
    <scope>NUCLEOTIDE SEQUENCE</scope>
    <source>
        <strain evidence="3">OG9-811</strain>
    </source>
</reference>
<evidence type="ECO:0000313" key="3">
    <source>
        <dbReference type="EMBL" id="QXO17268.1"/>
    </source>
</evidence>
<keyword evidence="4" id="KW-1185">Reference proteome</keyword>
<dbReference type="Pfam" id="PF00884">
    <property type="entry name" value="Sulfatase"/>
    <property type="match status" value="1"/>
</dbReference>
<dbReference type="PANTHER" id="PTHR47371">
    <property type="entry name" value="LIPOTEICHOIC ACID SYNTHASE"/>
    <property type="match status" value="1"/>
</dbReference>
<evidence type="ECO:0000259" key="2">
    <source>
        <dbReference type="Pfam" id="PF00884"/>
    </source>
</evidence>
<keyword evidence="1" id="KW-1133">Transmembrane helix</keyword>
<dbReference type="CDD" id="cd16015">
    <property type="entry name" value="LTA_synthase"/>
    <property type="match status" value="1"/>
</dbReference>
<accession>A0A975YN10</accession>
<feature type="transmembrane region" description="Helical" evidence="1">
    <location>
        <begin position="93"/>
        <end position="114"/>
    </location>
</feature>
<evidence type="ECO:0000256" key="1">
    <source>
        <dbReference type="SAM" id="Phobius"/>
    </source>
</evidence>
<feature type="transmembrane region" description="Helical" evidence="1">
    <location>
        <begin position="12"/>
        <end position="32"/>
    </location>
</feature>
<organism evidence="3 4">
    <name type="scientific">Vibrio ostreae</name>
    <dbReference type="NCBI Taxonomy" id="2841925"/>
    <lineage>
        <taxon>Bacteria</taxon>
        <taxon>Pseudomonadati</taxon>
        <taxon>Pseudomonadota</taxon>
        <taxon>Gammaproteobacteria</taxon>
        <taxon>Vibrionales</taxon>
        <taxon>Vibrionaceae</taxon>
        <taxon>Vibrio</taxon>
    </lineage>
</organism>
<dbReference type="KEGG" id="vos:KNV97_17985"/>
<dbReference type="EMBL" id="CP076643">
    <property type="protein sequence ID" value="QXO17268.1"/>
    <property type="molecule type" value="Genomic_DNA"/>
</dbReference>
<name>A0A975YN10_9VIBR</name>
<sequence length="667" mass="76050">MNYQSHLRQLCLVLLQFFVFSFSILLIARGVFFHHIQDVLIQPGVTEDIWRAFRVGARFDAKVTAIAYAPLLLAGLVLAASRRGYARWCHVAPLYHALIALLYVLGCIGNYYYYLTYGTHIDLFMFGLWEDDSKAVLVNIWQDYPILRALLLALSFSVLAYVTARWFMRSAFGRLKCKHSWHWSVTSLAVLCVVLVTFAVARGSLSSHPLKRYHAAVSPYKPLNMITPNVFMALDWAMTDYKEQHNFAPVSQAELTAQMNKILGQPTPQYRTPANDYLQQHPPHVVVAMMESMGMNILVEDDAKTNDLLGSFRQYRDQGFWFERFMAGTSATIDSIVMTLFHSPVATISHSAVQNIALPSSAALPYKRAGYEVVFLYGGNGMWRNLANYLPVQGFDRVYDENDIMEAFPESEQYAGPWGVPDGYLFKFANRVLEQAEKPIMMFIMTVTNHSPYKVPEYYQPAPTRMSERLAHLIGYQGEQASVLLQTFQYASDALGQFIGRIKQSDKLKDNTVIAVTGDHRMRYSSTDEPEEFAMTYAVPFYLNVPQPILANTRYEFDAQRVGSHRDLFPTLYHFSLSDQDYISLGGENMLAEQDVSRFGYNATRSINQYGAFSTQGNGLYYPWQASSPLRNQAMPVSDVPFDAEWAKEYHLLQDYYLRSQVVPMVQ</sequence>
<keyword evidence="1" id="KW-0472">Membrane</keyword>
<dbReference type="PANTHER" id="PTHR47371:SF3">
    <property type="entry name" value="PHOSPHOGLYCEROL TRANSFERASE I"/>
    <property type="match status" value="1"/>
</dbReference>
<gene>
    <name evidence="3" type="ORF">KNV97_17985</name>
</gene>
<feature type="transmembrane region" description="Helical" evidence="1">
    <location>
        <begin position="146"/>
        <end position="168"/>
    </location>
</feature>
<dbReference type="AlphaFoldDB" id="A0A975YN10"/>
<feature type="domain" description="Sulfatase N-terminal" evidence="2">
    <location>
        <begin position="283"/>
        <end position="573"/>
    </location>
</feature>
<dbReference type="InterPro" id="IPR050448">
    <property type="entry name" value="OpgB/LTA_synthase_biosynth"/>
</dbReference>
<keyword evidence="1" id="KW-0812">Transmembrane</keyword>